<dbReference type="EMBL" id="GBYB01007883">
    <property type="protein sequence ID" value="JAG77650.1"/>
    <property type="molecule type" value="Transcribed_RNA"/>
</dbReference>
<dbReference type="Proteomes" id="UP000694866">
    <property type="component" value="Unplaced"/>
</dbReference>
<feature type="compositionally biased region" description="Basic and acidic residues" evidence="1">
    <location>
        <begin position="207"/>
        <end position="230"/>
    </location>
</feature>
<feature type="compositionally biased region" description="Basic and acidic residues" evidence="1">
    <location>
        <begin position="237"/>
        <end position="249"/>
    </location>
</feature>
<organism evidence="3">
    <name type="scientific">Fopius arisanus</name>
    <dbReference type="NCBI Taxonomy" id="64838"/>
    <lineage>
        <taxon>Eukaryota</taxon>
        <taxon>Metazoa</taxon>
        <taxon>Ecdysozoa</taxon>
        <taxon>Arthropoda</taxon>
        <taxon>Hexapoda</taxon>
        <taxon>Insecta</taxon>
        <taxon>Pterygota</taxon>
        <taxon>Neoptera</taxon>
        <taxon>Endopterygota</taxon>
        <taxon>Hymenoptera</taxon>
        <taxon>Apocrita</taxon>
        <taxon>Ichneumonoidea</taxon>
        <taxon>Braconidae</taxon>
        <taxon>Opiinae</taxon>
        <taxon>Fopius</taxon>
    </lineage>
</organism>
<evidence type="ECO:0000313" key="4">
    <source>
        <dbReference type="Proteomes" id="UP000694866"/>
    </source>
</evidence>
<feature type="compositionally biased region" description="Basic residues" evidence="1">
    <location>
        <begin position="351"/>
        <end position="364"/>
    </location>
</feature>
<protein>
    <submittedName>
        <fullName evidence="5">Trichohyalin-like isoform X1</fullName>
    </submittedName>
</protein>
<gene>
    <name evidence="5" type="primary">LOC105267599</name>
    <name evidence="3" type="ORF">g.66052</name>
</gene>
<dbReference type="AlphaFoldDB" id="A0A0C9Q1Q8"/>
<dbReference type="KEGG" id="fas:105267599"/>
<accession>A0A9R1T929</accession>
<evidence type="ECO:0000256" key="2">
    <source>
        <dbReference type="SAM" id="SignalP"/>
    </source>
</evidence>
<evidence type="ECO:0000313" key="5">
    <source>
        <dbReference type="RefSeq" id="XP_011304860.1"/>
    </source>
</evidence>
<feature type="compositionally biased region" description="Basic and acidic residues" evidence="1">
    <location>
        <begin position="85"/>
        <end position="101"/>
    </location>
</feature>
<dbReference type="GeneID" id="105267599"/>
<accession>A0A0C9Q1Q8</accession>
<feature type="region of interest" description="Disordered" evidence="1">
    <location>
        <begin position="270"/>
        <end position="514"/>
    </location>
</feature>
<reference evidence="3" key="1">
    <citation type="submission" date="2015-01" db="EMBL/GenBank/DDBJ databases">
        <title>Transcriptome Assembly of Fopius arisanus.</title>
        <authorList>
            <person name="Geib S."/>
        </authorList>
    </citation>
    <scope>NUCLEOTIDE SEQUENCE</scope>
</reference>
<feature type="compositionally biased region" description="Acidic residues" evidence="1">
    <location>
        <begin position="337"/>
        <end position="347"/>
    </location>
</feature>
<feature type="signal peptide" evidence="2">
    <location>
        <begin position="1"/>
        <end position="19"/>
    </location>
</feature>
<dbReference type="OrthoDB" id="7610784at2759"/>
<feature type="compositionally biased region" description="Basic residues" evidence="1">
    <location>
        <begin position="428"/>
        <end position="447"/>
    </location>
</feature>
<dbReference type="RefSeq" id="XP_011304860.1">
    <property type="nucleotide sequence ID" value="XM_011306558.1"/>
</dbReference>
<feature type="compositionally biased region" description="Basic and acidic residues" evidence="1">
    <location>
        <begin position="270"/>
        <end position="291"/>
    </location>
</feature>
<evidence type="ECO:0000256" key="1">
    <source>
        <dbReference type="SAM" id="MobiDB-lite"/>
    </source>
</evidence>
<feature type="region of interest" description="Disordered" evidence="1">
    <location>
        <begin position="195"/>
        <end position="249"/>
    </location>
</feature>
<feature type="chain" id="PRO_5044541392" evidence="2">
    <location>
        <begin position="20"/>
        <end position="514"/>
    </location>
</feature>
<feature type="compositionally biased region" description="Basic and acidic residues" evidence="1">
    <location>
        <begin position="382"/>
        <end position="397"/>
    </location>
</feature>
<keyword evidence="4" id="KW-1185">Reference proteome</keyword>
<feature type="compositionally biased region" description="Basic and acidic residues" evidence="1">
    <location>
        <begin position="109"/>
        <end position="120"/>
    </location>
</feature>
<proteinExistence type="predicted"/>
<feature type="region of interest" description="Disordered" evidence="1">
    <location>
        <begin position="82"/>
        <end position="174"/>
    </location>
</feature>
<sequence>MRRLGIPLESFILISIVIGEVVDSSTDYRSKETPEKFLNLESPSDTIILRKKRTIRYEDLPLSIRKRLAENLETISDYEDDLYDEDSKSSEPLSRRGREALDVDVTDTENSRVKREKSFPEENGSVKTRVNLEKAKSQLERVEKKVENEIRSLRKRGKSSKSAETEKKRQILSNNSLASHPRLLKIEVDTFEIGRESPRDTPGAVDILEKSAGDKNSGESKLEFQKEVRRQVPSSEPEEKDKVDSTRIEDQLQRQIDAVKERVKQEFEEKLKIREIETNNARYDELMRLEREEQEDEGLDDKEKRLEDLSGNSDSDLHELQDVRAPHDSIRKRSAGDDESEDEEIEEEIKFRRKGNPKTRKFRKSVLPSHRSLGVDEMSESEANRFIRRSEGLGEGRRLKHSRLGGRQEMRKSFLFPGRLYTRPRRENSRRKRKRGQHKHRRQSRGRGRWERAADELLNEVQSDSVADVNSPVDDANSQDLGLQMVPEYQEAFGGLPNDPSGPLTRYKRIKRTS</sequence>
<feature type="compositionally biased region" description="Basic and acidic residues" evidence="1">
    <location>
        <begin position="130"/>
        <end position="152"/>
    </location>
</feature>
<name>A0A0C9Q1Q8_9HYME</name>
<keyword evidence="2" id="KW-0732">Signal</keyword>
<reference evidence="5" key="2">
    <citation type="submission" date="2025-04" db="UniProtKB">
        <authorList>
            <consortium name="RefSeq"/>
        </authorList>
    </citation>
    <scope>IDENTIFICATION</scope>
    <source>
        <strain evidence="5">USDA-PBARC FA_bdor</strain>
        <tissue evidence="5">Whole organism</tissue>
    </source>
</reference>
<feature type="compositionally biased region" description="Basic and acidic residues" evidence="1">
    <location>
        <begin position="315"/>
        <end position="336"/>
    </location>
</feature>
<evidence type="ECO:0000313" key="3">
    <source>
        <dbReference type="EMBL" id="JAG77650.1"/>
    </source>
</evidence>